<feature type="domain" description="GST N-terminal" evidence="2">
    <location>
        <begin position="1"/>
        <end position="80"/>
    </location>
</feature>
<dbReference type="InterPro" id="IPR004045">
    <property type="entry name" value="Glutathione_S-Trfase_N"/>
</dbReference>
<dbReference type="Proteomes" id="UP000604898">
    <property type="component" value="Unassembled WGS sequence"/>
</dbReference>
<protein>
    <submittedName>
        <fullName evidence="4">Glutathione S-transferase family protein</fullName>
    </submittedName>
</protein>
<evidence type="ECO:0000259" key="3">
    <source>
        <dbReference type="PROSITE" id="PS50405"/>
    </source>
</evidence>
<dbReference type="InterPro" id="IPR036282">
    <property type="entry name" value="Glutathione-S-Trfase_C_sf"/>
</dbReference>
<dbReference type="PROSITE" id="PS50404">
    <property type="entry name" value="GST_NTER"/>
    <property type="match status" value="1"/>
</dbReference>
<dbReference type="RefSeq" id="WP_202722520.1">
    <property type="nucleotide sequence ID" value="NZ_BPEX01000020.1"/>
</dbReference>
<proteinExistence type="inferred from homology"/>
<dbReference type="CDD" id="cd03207">
    <property type="entry name" value="GST_C_8"/>
    <property type="match status" value="1"/>
</dbReference>
<accession>A0ABS1T0F4</accession>
<organism evidence="4 5">
    <name type="scientific">Shewanella schlegeliana</name>
    <dbReference type="NCBI Taxonomy" id="190308"/>
    <lineage>
        <taxon>Bacteria</taxon>
        <taxon>Pseudomonadati</taxon>
        <taxon>Pseudomonadota</taxon>
        <taxon>Gammaproteobacteria</taxon>
        <taxon>Alteromonadales</taxon>
        <taxon>Shewanellaceae</taxon>
        <taxon>Shewanella</taxon>
    </lineage>
</organism>
<sequence length="207" mass="23089">MITLYGIPRSRSLRVSWTLEELGLDWRYRYINFAKGDGRDPAFLAVNPCAKVPALVEDGFAITESAAIVLYLAEKYGAGKLLPKAGSHESALHHKWVSFITSELEQPLWSIGKHKFALPQEQRLPEMLSVAKWEFDKAAAIAEQWLPESEFLLGDELTIADILLGHTLLWATRFEQDIPPKLTAYRDRITARPAMAAGLAKEEAGAA</sequence>
<dbReference type="SFLD" id="SFLDG00358">
    <property type="entry name" value="Main_(cytGST)"/>
    <property type="match status" value="1"/>
</dbReference>
<dbReference type="InterPro" id="IPR040079">
    <property type="entry name" value="Glutathione_S-Trfase"/>
</dbReference>
<comment type="caution">
    <text evidence="4">The sequence shown here is derived from an EMBL/GenBank/DDBJ whole genome shotgun (WGS) entry which is preliminary data.</text>
</comment>
<dbReference type="InterPro" id="IPR036249">
    <property type="entry name" value="Thioredoxin-like_sf"/>
</dbReference>
<dbReference type="InterPro" id="IPR004046">
    <property type="entry name" value="GST_C"/>
</dbReference>
<dbReference type="Pfam" id="PF02798">
    <property type="entry name" value="GST_N"/>
    <property type="match status" value="1"/>
</dbReference>
<feature type="domain" description="GST C-terminal" evidence="3">
    <location>
        <begin position="86"/>
        <end position="207"/>
    </location>
</feature>
<evidence type="ECO:0000259" key="2">
    <source>
        <dbReference type="PROSITE" id="PS50404"/>
    </source>
</evidence>
<dbReference type="SUPFAM" id="SSF52833">
    <property type="entry name" value="Thioredoxin-like"/>
    <property type="match status" value="1"/>
</dbReference>
<keyword evidence="5" id="KW-1185">Reference proteome</keyword>
<evidence type="ECO:0000313" key="4">
    <source>
        <dbReference type="EMBL" id="MBL4914263.1"/>
    </source>
</evidence>
<dbReference type="PANTHER" id="PTHR44051">
    <property type="entry name" value="GLUTATHIONE S-TRANSFERASE-RELATED"/>
    <property type="match status" value="1"/>
</dbReference>
<dbReference type="SFLD" id="SFLDG01150">
    <property type="entry name" value="Main.1:_Beta-like"/>
    <property type="match status" value="1"/>
</dbReference>
<gene>
    <name evidence="4" type="ORF">JMA39_14235</name>
</gene>
<evidence type="ECO:0000313" key="5">
    <source>
        <dbReference type="Proteomes" id="UP000604898"/>
    </source>
</evidence>
<comment type="similarity">
    <text evidence="1">Belongs to the GST superfamily.</text>
</comment>
<dbReference type="PROSITE" id="PS50405">
    <property type="entry name" value="GST_CTER"/>
    <property type="match status" value="1"/>
</dbReference>
<dbReference type="Gene3D" id="1.20.1050.10">
    <property type="match status" value="1"/>
</dbReference>
<evidence type="ECO:0000256" key="1">
    <source>
        <dbReference type="RuleBase" id="RU003494"/>
    </source>
</evidence>
<dbReference type="PANTHER" id="PTHR44051:SF21">
    <property type="entry name" value="GLUTATHIONE S-TRANSFERASE FAMILY PROTEIN"/>
    <property type="match status" value="1"/>
</dbReference>
<dbReference type="Gene3D" id="3.40.30.10">
    <property type="entry name" value="Glutaredoxin"/>
    <property type="match status" value="1"/>
</dbReference>
<dbReference type="SFLD" id="SFLDS00019">
    <property type="entry name" value="Glutathione_Transferase_(cytos"/>
    <property type="match status" value="1"/>
</dbReference>
<reference evidence="4 5" key="1">
    <citation type="submission" date="2021-01" db="EMBL/GenBank/DDBJ databases">
        <title>Genome sequence of Shewanella schlegeliana JCM 11561.</title>
        <authorList>
            <person name="Zhang H."/>
            <person name="Li C."/>
        </authorList>
    </citation>
    <scope>NUCLEOTIDE SEQUENCE [LARGE SCALE GENOMIC DNA]</scope>
    <source>
        <strain evidence="4 5">JCM 11561</strain>
    </source>
</reference>
<dbReference type="CDD" id="cd03046">
    <property type="entry name" value="GST_N_GTT1_like"/>
    <property type="match status" value="1"/>
</dbReference>
<dbReference type="EMBL" id="JAESVD010000008">
    <property type="protein sequence ID" value="MBL4914263.1"/>
    <property type="molecule type" value="Genomic_DNA"/>
</dbReference>
<dbReference type="SUPFAM" id="SSF47616">
    <property type="entry name" value="GST C-terminal domain-like"/>
    <property type="match status" value="1"/>
</dbReference>
<dbReference type="InterPro" id="IPR010987">
    <property type="entry name" value="Glutathione-S-Trfase_C-like"/>
</dbReference>
<dbReference type="Pfam" id="PF00043">
    <property type="entry name" value="GST_C"/>
    <property type="match status" value="1"/>
</dbReference>
<name>A0ABS1T0F4_9GAMM</name>